<organism evidence="3 4">
    <name type="scientific">Artemia franciscana</name>
    <name type="common">Brine shrimp</name>
    <name type="synonym">Artemia sanfranciscana</name>
    <dbReference type="NCBI Taxonomy" id="6661"/>
    <lineage>
        <taxon>Eukaryota</taxon>
        <taxon>Metazoa</taxon>
        <taxon>Ecdysozoa</taxon>
        <taxon>Arthropoda</taxon>
        <taxon>Crustacea</taxon>
        <taxon>Branchiopoda</taxon>
        <taxon>Anostraca</taxon>
        <taxon>Artemiidae</taxon>
        <taxon>Artemia</taxon>
    </lineage>
</organism>
<reference evidence="3" key="1">
    <citation type="submission" date="2023-07" db="EMBL/GenBank/DDBJ databases">
        <title>Chromosome-level genome assembly of Artemia franciscana.</title>
        <authorList>
            <person name="Jo E."/>
        </authorList>
    </citation>
    <scope>NUCLEOTIDE SEQUENCE</scope>
    <source>
        <tissue evidence="3">Whole body</tissue>
    </source>
</reference>
<feature type="repeat" description="PPR" evidence="2">
    <location>
        <begin position="214"/>
        <end position="248"/>
    </location>
</feature>
<dbReference type="EMBL" id="JAVRJZ010000013">
    <property type="protein sequence ID" value="KAK2714638.1"/>
    <property type="molecule type" value="Genomic_DNA"/>
</dbReference>
<dbReference type="PANTHER" id="PTHR47447">
    <property type="entry name" value="OS03G0856100 PROTEIN"/>
    <property type="match status" value="1"/>
</dbReference>
<gene>
    <name evidence="3" type="ORF">QYM36_009011</name>
</gene>
<proteinExistence type="predicted"/>
<dbReference type="Gene3D" id="1.25.40.10">
    <property type="entry name" value="Tetratricopeptide repeat domain"/>
    <property type="match status" value="3"/>
</dbReference>
<dbReference type="InterPro" id="IPR011990">
    <property type="entry name" value="TPR-like_helical_dom_sf"/>
</dbReference>
<keyword evidence="1" id="KW-0677">Repeat</keyword>
<sequence length="673" mass="77421">MMNVIRRLLKFPLNSPIHYIRLDGKQKVDIIYGTFRALASENSTAKTLSGHSFRDILSDDINDADTFGSLAPSKFYEIDTRPDSESEQKLNEYEENFIPLEQKTQGQFLLEIRDLLNAGKLKEALIVFEKQMPVDKQKPDKYIYNEMMSSCAKAGYFEKVFEIFRKMRDRGIGASDCTYTILFNACANSPFKEEALSKALYLKMKLKEDNVRLNLVNYHSIIKAFGRLGEINIAFQIVDEMIKAKVYPTTETFNFLLQAAISDKKEGFKLVLVTWHKMLKMKVTPSVYSYNLLLRAVRECSVGSQESLKEVISLINSRSEWEPTPVLRNLLSKGKKKTSRFDKKMNSTQVALMTHSPVPLRELLPPVPPYQLLKFIRDGNPEPLSLNFSSQSVAAESPKRRLLGYLAKAVDLPNLVARNPNLKGVINIEEVGKRQDRLALCGGLVGILQDMNLYDAKPNLKTCTELMLSLPDNSAEEELLIEMMKLLDIEIDVDFCNMLIKKRAMSKRHKDADKVIELINELNLRMNNVTFGVLAFTCISKEKTKEFMKIMKLGGFRLNQVIAGSLINNATFKNDCNFLTYVLDECSRQKLKPDTYILKKLEDFRHKILNIYKLRDQDKTVPGYFLSEDFNKSFRKFSTYYRNWLRSQDVVIPEHPWGKFKYTEEEAKLVVSE</sequence>
<comment type="caution">
    <text evidence="3">The sequence shown here is derived from an EMBL/GenBank/DDBJ whole genome shotgun (WGS) entry which is preliminary data.</text>
</comment>
<dbReference type="Pfam" id="PF13041">
    <property type="entry name" value="PPR_2"/>
    <property type="match status" value="1"/>
</dbReference>
<protein>
    <recommendedName>
        <fullName evidence="5">Pentacotripeptide-repeat region of PRORP domain-containing protein</fullName>
    </recommendedName>
</protein>
<dbReference type="Pfam" id="PF13812">
    <property type="entry name" value="PPR_3"/>
    <property type="match status" value="1"/>
</dbReference>
<dbReference type="InterPro" id="IPR002885">
    <property type="entry name" value="PPR_rpt"/>
</dbReference>
<feature type="repeat" description="PPR" evidence="2">
    <location>
        <begin position="140"/>
        <end position="174"/>
    </location>
</feature>
<keyword evidence="4" id="KW-1185">Reference proteome</keyword>
<dbReference type="NCBIfam" id="TIGR00756">
    <property type="entry name" value="PPR"/>
    <property type="match status" value="2"/>
</dbReference>
<dbReference type="PROSITE" id="PS51375">
    <property type="entry name" value="PPR"/>
    <property type="match status" value="2"/>
</dbReference>
<dbReference type="AlphaFoldDB" id="A0AA88HP40"/>
<evidence type="ECO:0000256" key="1">
    <source>
        <dbReference type="ARBA" id="ARBA00022737"/>
    </source>
</evidence>
<accession>A0AA88HP40</accession>
<evidence type="ECO:0000256" key="2">
    <source>
        <dbReference type="PROSITE-ProRule" id="PRU00708"/>
    </source>
</evidence>
<evidence type="ECO:0008006" key="5">
    <source>
        <dbReference type="Google" id="ProtNLM"/>
    </source>
</evidence>
<evidence type="ECO:0000313" key="4">
    <source>
        <dbReference type="Proteomes" id="UP001187531"/>
    </source>
</evidence>
<name>A0AA88HP40_ARTSF</name>
<dbReference type="PANTHER" id="PTHR47447:SF17">
    <property type="entry name" value="OS12G0638900 PROTEIN"/>
    <property type="match status" value="1"/>
</dbReference>
<evidence type="ECO:0000313" key="3">
    <source>
        <dbReference type="EMBL" id="KAK2714638.1"/>
    </source>
</evidence>
<dbReference type="Proteomes" id="UP001187531">
    <property type="component" value="Unassembled WGS sequence"/>
</dbReference>